<dbReference type="AlphaFoldDB" id="A1WIC9"/>
<name>A1WIC9_VEREI</name>
<dbReference type="Proteomes" id="UP000000374">
    <property type="component" value="Chromosome"/>
</dbReference>
<accession>A1WIC9</accession>
<evidence type="ECO:0000313" key="2">
    <source>
        <dbReference type="EMBL" id="ABM57386.1"/>
    </source>
</evidence>
<keyword evidence="3" id="KW-1185">Reference proteome</keyword>
<dbReference type="EMBL" id="CP000542">
    <property type="protein sequence ID" value="ABM57386.1"/>
    <property type="molecule type" value="Genomic_DNA"/>
</dbReference>
<evidence type="ECO:0000313" key="3">
    <source>
        <dbReference type="Proteomes" id="UP000000374"/>
    </source>
</evidence>
<keyword evidence="1" id="KW-0812">Transmembrane</keyword>
<gene>
    <name evidence="2" type="ordered locus">Veis_1628</name>
</gene>
<dbReference type="OrthoDB" id="8907851at2"/>
<feature type="transmembrane region" description="Helical" evidence="1">
    <location>
        <begin position="68"/>
        <end position="87"/>
    </location>
</feature>
<keyword evidence="1" id="KW-0472">Membrane</keyword>
<dbReference type="eggNOG" id="ENOG5032WN4">
    <property type="taxonomic scope" value="Bacteria"/>
</dbReference>
<dbReference type="RefSeq" id="WP_011809393.1">
    <property type="nucleotide sequence ID" value="NC_008786.1"/>
</dbReference>
<feature type="transmembrane region" description="Helical" evidence="1">
    <location>
        <begin position="36"/>
        <end position="56"/>
    </location>
</feature>
<keyword evidence="1" id="KW-1133">Transmembrane helix</keyword>
<organism evidence="2 3">
    <name type="scientific">Verminephrobacter eiseniae (strain EF01-2)</name>
    <dbReference type="NCBI Taxonomy" id="391735"/>
    <lineage>
        <taxon>Bacteria</taxon>
        <taxon>Pseudomonadati</taxon>
        <taxon>Pseudomonadota</taxon>
        <taxon>Betaproteobacteria</taxon>
        <taxon>Burkholderiales</taxon>
        <taxon>Comamonadaceae</taxon>
        <taxon>Verminephrobacter</taxon>
    </lineage>
</organism>
<dbReference type="HOGENOM" id="CLU_132086_0_0_4"/>
<proteinExistence type="predicted"/>
<protein>
    <recommendedName>
        <fullName evidence="4">Transmembrane protein</fullName>
    </recommendedName>
</protein>
<evidence type="ECO:0000256" key="1">
    <source>
        <dbReference type="SAM" id="Phobius"/>
    </source>
</evidence>
<evidence type="ECO:0008006" key="4">
    <source>
        <dbReference type="Google" id="ProtNLM"/>
    </source>
</evidence>
<dbReference type="KEGG" id="vei:Veis_1628"/>
<dbReference type="GeneID" id="76460241"/>
<reference evidence="3" key="1">
    <citation type="submission" date="2006-12" db="EMBL/GenBank/DDBJ databases">
        <title>Complete sequence of chromosome 1 of Verminephrobacter eiseniae EF01-2.</title>
        <authorList>
            <person name="Copeland A."/>
            <person name="Lucas S."/>
            <person name="Lapidus A."/>
            <person name="Barry K."/>
            <person name="Detter J.C."/>
            <person name="Glavina del Rio T."/>
            <person name="Dalin E."/>
            <person name="Tice H."/>
            <person name="Pitluck S."/>
            <person name="Chertkov O."/>
            <person name="Brettin T."/>
            <person name="Bruce D."/>
            <person name="Han C."/>
            <person name="Tapia R."/>
            <person name="Gilna P."/>
            <person name="Schmutz J."/>
            <person name="Larimer F."/>
            <person name="Land M."/>
            <person name="Hauser L."/>
            <person name="Kyrpides N."/>
            <person name="Kim E."/>
            <person name="Stahl D."/>
            <person name="Richardson P."/>
        </authorList>
    </citation>
    <scope>NUCLEOTIDE SEQUENCE [LARGE SCALE GENOMIC DNA]</scope>
    <source>
        <strain evidence="3">EF01-2</strain>
    </source>
</reference>
<sequence length="147" mass="16117">MTSFVNVQYPSEHLGVVRAENALAALKQAAAGFDGARGMAALLLAAMVSALLVFAQQVIDSWAEHHQWAAWLALWLLAFAALALLAAPTRRAGLALRGAARSWAERRRRAAEDERTWQAALRDPRIMAEIERALDRCGAEHTHSRHG</sequence>